<dbReference type="AlphaFoldDB" id="A0A915D287"/>
<dbReference type="WBParaSite" id="jg1515">
    <property type="protein sequence ID" value="jg1515"/>
    <property type="gene ID" value="jg1515"/>
</dbReference>
<reference evidence="2" key="1">
    <citation type="submission" date="2022-11" db="UniProtKB">
        <authorList>
            <consortium name="WormBaseParasite"/>
        </authorList>
    </citation>
    <scope>IDENTIFICATION</scope>
</reference>
<organism evidence="1 2">
    <name type="scientific">Ditylenchus dipsaci</name>
    <dbReference type="NCBI Taxonomy" id="166011"/>
    <lineage>
        <taxon>Eukaryota</taxon>
        <taxon>Metazoa</taxon>
        <taxon>Ecdysozoa</taxon>
        <taxon>Nematoda</taxon>
        <taxon>Chromadorea</taxon>
        <taxon>Rhabditida</taxon>
        <taxon>Tylenchina</taxon>
        <taxon>Tylenchomorpha</taxon>
        <taxon>Sphaerularioidea</taxon>
        <taxon>Anguinidae</taxon>
        <taxon>Anguininae</taxon>
        <taxon>Ditylenchus</taxon>
    </lineage>
</organism>
<evidence type="ECO:0000313" key="1">
    <source>
        <dbReference type="Proteomes" id="UP000887574"/>
    </source>
</evidence>
<protein>
    <submittedName>
        <fullName evidence="2">Uncharacterized protein</fullName>
    </submittedName>
</protein>
<accession>A0A915D287</accession>
<proteinExistence type="predicted"/>
<sequence length="121" mass="13675">MSKQLASGAVKWVSILDTHRVREPSRSTEGKDLRNGCSWMTGVHHCLMPHSVTGRKKGALIVEEKQTAPPYHRAFPSFSLLLQQCFEWWLDSSRECLFELTGASTAMWECMHSSASHGKQQ</sequence>
<keyword evidence="1" id="KW-1185">Reference proteome</keyword>
<evidence type="ECO:0000313" key="2">
    <source>
        <dbReference type="WBParaSite" id="jg1515"/>
    </source>
</evidence>
<name>A0A915D287_9BILA</name>
<dbReference type="Proteomes" id="UP000887574">
    <property type="component" value="Unplaced"/>
</dbReference>